<organism evidence="1 2">
    <name type="scientific">Catenaria anguillulae PL171</name>
    <dbReference type="NCBI Taxonomy" id="765915"/>
    <lineage>
        <taxon>Eukaryota</taxon>
        <taxon>Fungi</taxon>
        <taxon>Fungi incertae sedis</taxon>
        <taxon>Blastocladiomycota</taxon>
        <taxon>Blastocladiomycetes</taxon>
        <taxon>Blastocladiales</taxon>
        <taxon>Catenariaceae</taxon>
        <taxon>Catenaria</taxon>
    </lineage>
</organism>
<evidence type="ECO:0000313" key="1">
    <source>
        <dbReference type="EMBL" id="ORZ39769.1"/>
    </source>
</evidence>
<name>A0A1Y2HZ38_9FUNG</name>
<dbReference type="Proteomes" id="UP000193411">
    <property type="component" value="Unassembled WGS sequence"/>
</dbReference>
<proteinExistence type="predicted"/>
<evidence type="ECO:0000313" key="2">
    <source>
        <dbReference type="Proteomes" id="UP000193411"/>
    </source>
</evidence>
<sequence>MTLATSVLQCTVQAFKMTALSCQAHCISFVLPVAGLLLSTLHRPNWTTVAWHRGSPTSHLTRKMVEVCIWPIRKSVVPVKPHSYHTR</sequence>
<dbReference type="AlphaFoldDB" id="A0A1Y2HZ38"/>
<keyword evidence="2" id="KW-1185">Reference proteome</keyword>
<accession>A0A1Y2HZ38</accession>
<protein>
    <submittedName>
        <fullName evidence="1">Uncharacterized protein</fullName>
    </submittedName>
</protein>
<gene>
    <name evidence="1" type="ORF">BCR44DRAFT_1425606</name>
</gene>
<dbReference type="EMBL" id="MCFL01000004">
    <property type="protein sequence ID" value="ORZ39769.1"/>
    <property type="molecule type" value="Genomic_DNA"/>
</dbReference>
<comment type="caution">
    <text evidence="1">The sequence shown here is derived from an EMBL/GenBank/DDBJ whole genome shotgun (WGS) entry which is preliminary data.</text>
</comment>
<reference evidence="1 2" key="1">
    <citation type="submission" date="2016-07" db="EMBL/GenBank/DDBJ databases">
        <title>Pervasive Adenine N6-methylation of Active Genes in Fungi.</title>
        <authorList>
            <consortium name="DOE Joint Genome Institute"/>
            <person name="Mondo S.J."/>
            <person name="Dannebaum R.O."/>
            <person name="Kuo R.C."/>
            <person name="Labutti K."/>
            <person name="Haridas S."/>
            <person name="Kuo A."/>
            <person name="Salamov A."/>
            <person name="Ahrendt S.R."/>
            <person name="Lipzen A."/>
            <person name="Sullivan W."/>
            <person name="Andreopoulos W.B."/>
            <person name="Clum A."/>
            <person name="Lindquist E."/>
            <person name="Daum C."/>
            <person name="Ramamoorthy G.K."/>
            <person name="Gryganskyi A."/>
            <person name="Culley D."/>
            <person name="Magnuson J.K."/>
            <person name="James T.Y."/>
            <person name="O'Malley M.A."/>
            <person name="Stajich J.E."/>
            <person name="Spatafora J.W."/>
            <person name="Visel A."/>
            <person name="Grigoriev I.V."/>
        </authorList>
    </citation>
    <scope>NUCLEOTIDE SEQUENCE [LARGE SCALE GENOMIC DNA]</scope>
    <source>
        <strain evidence="1 2">PL171</strain>
    </source>
</reference>